<evidence type="ECO:0000313" key="1">
    <source>
        <dbReference type="EMBL" id="TFK79344.1"/>
    </source>
</evidence>
<feature type="non-terminal residue" evidence="1">
    <location>
        <position position="1"/>
    </location>
</feature>
<keyword evidence="2" id="KW-1185">Reference proteome</keyword>
<dbReference type="EMBL" id="ML212066">
    <property type="protein sequence ID" value="TFK79344.1"/>
    <property type="molecule type" value="Genomic_DNA"/>
</dbReference>
<evidence type="ECO:0000313" key="2">
    <source>
        <dbReference type="Proteomes" id="UP000308197"/>
    </source>
</evidence>
<reference evidence="1 2" key="1">
    <citation type="journal article" date="2019" name="Nat. Ecol. Evol.">
        <title>Megaphylogeny resolves global patterns of mushroom evolution.</title>
        <authorList>
            <person name="Varga T."/>
            <person name="Krizsan K."/>
            <person name="Foldi C."/>
            <person name="Dima B."/>
            <person name="Sanchez-Garcia M."/>
            <person name="Sanchez-Ramirez S."/>
            <person name="Szollosi G.J."/>
            <person name="Szarkandi J.G."/>
            <person name="Papp V."/>
            <person name="Albert L."/>
            <person name="Andreopoulos W."/>
            <person name="Angelini C."/>
            <person name="Antonin V."/>
            <person name="Barry K.W."/>
            <person name="Bougher N.L."/>
            <person name="Buchanan P."/>
            <person name="Buyck B."/>
            <person name="Bense V."/>
            <person name="Catcheside P."/>
            <person name="Chovatia M."/>
            <person name="Cooper J."/>
            <person name="Damon W."/>
            <person name="Desjardin D."/>
            <person name="Finy P."/>
            <person name="Geml J."/>
            <person name="Haridas S."/>
            <person name="Hughes K."/>
            <person name="Justo A."/>
            <person name="Karasinski D."/>
            <person name="Kautmanova I."/>
            <person name="Kiss B."/>
            <person name="Kocsube S."/>
            <person name="Kotiranta H."/>
            <person name="LaButti K.M."/>
            <person name="Lechner B.E."/>
            <person name="Liimatainen K."/>
            <person name="Lipzen A."/>
            <person name="Lukacs Z."/>
            <person name="Mihaltcheva S."/>
            <person name="Morgado L.N."/>
            <person name="Niskanen T."/>
            <person name="Noordeloos M.E."/>
            <person name="Ohm R.A."/>
            <person name="Ortiz-Santana B."/>
            <person name="Ovrebo C."/>
            <person name="Racz N."/>
            <person name="Riley R."/>
            <person name="Savchenko A."/>
            <person name="Shiryaev A."/>
            <person name="Soop K."/>
            <person name="Spirin V."/>
            <person name="Szebenyi C."/>
            <person name="Tomsovsky M."/>
            <person name="Tulloss R.E."/>
            <person name="Uehling J."/>
            <person name="Grigoriev I.V."/>
            <person name="Vagvolgyi C."/>
            <person name="Papp T."/>
            <person name="Martin F.M."/>
            <person name="Miettinen O."/>
            <person name="Hibbett D.S."/>
            <person name="Nagy L.G."/>
        </authorList>
    </citation>
    <scope>NUCLEOTIDE SEQUENCE [LARGE SCALE GENOMIC DNA]</scope>
    <source>
        <strain evidence="1 2">HHB13444</strain>
    </source>
</reference>
<protein>
    <submittedName>
        <fullName evidence="1">Uncharacterized protein</fullName>
    </submittedName>
</protein>
<proteinExistence type="predicted"/>
<dbReference type="STRING" id="1314778.A0A5C3NPU4"/>
<dbReference type="AlphaFoldDB" id="A0A5C3NPU4"/>
<dbReference type="InParanoid" id="A0A5C3NPU4"/>
<sequence length="127" mass="14418">VLQRHAAIISGSTALYYFMPDISWYPNDLDIYVPDCNWSDADTEYERDAPPSNKLTNRVVNTSTGLRSVRRFYTSSGRRIDVIRSPSNNAITPLRFFWSSAVMNFISPDACFCGFPRATLVRRGALK</sequence>
<name>A0A5C3NPU4_9APHY</name>
<feature type="non-terminal residue" evidence="1">
    <location>
        <position position="127"/>
    </location>
</feature>
<dbReference type="Proteomes" id="UP000308197">
    <property type="component" value="Unassembled WGS sequence"/>
</dbReference>
<accession>A0A5C3NPU4</accession>
<organism evidence="1 2">
    <name type="scientific">Polyporus arcularius HHB13444</name>
    <dbReference type="NCBI Taxonomy" id="1314778"/>
    <lineage>
        <taxon>Eukaryota</taxon>
        <taxon>Fungi</taxon>
        <taxon>Dikarya</taxon>
        <taxon>Basidiomycota</taxon>
        <taxon>Agaricomycotina</taxon>
        <taxon>Agaricomycetes</taxon>
        <taxon>Polyporales</taxon>
        <taxon>Polyporaceae</taxon>
        <taxon>Polyporus</taxon>
    </lineage>
</organism>
<gene>
    <name evidence="1" type="ORF">K466DRAFT_438712</name>
</gene>